<evidence type="ECO:0000259" key="5">
    <source>
        <dbReference type="Pfam" id="PF04770"/>
    </source>
</evidence>
<dbReference type="GO" id="GO:0050793">
    <property type="term" value="P:regulation of developmental process"/>
    <property type="evidence" value="ECO:0007669"/>
    <property type="project" value="TreeGrafter"/>
</dbReference>
<keyword evidence="7" id="KW-1185">Reference proteome</keyword>
<reference evidence="6" key="1">
    <citation type="submission" date="2020-06" db="EMBL/GenBank/DDBJ databases">
        <authorList>
            <person name="Li T."/>
            <person name="Hu X."/>
            <person name="Zhang T."/>
            <person name="Song X."/>
            <person name="Zhang H."/>
            <person name="Dai N."/>
            <person name="Sheng W."/>
            <person name="Hou X."/>
            <person name="Wei L."/>
        </authorList>
    </citation>
    <scope>NUCLEOTIDE SEQUENCE</scope>
    <source>
        <strain evidence="6">3651</strain>
        <tissue evidence="6">Leaf</tissue>
    </source>
</reference>
<comment type="caution">
    <text evidence="6">The sequence shown here is derived from an EMBL/GenBank/DDBJ whole genome shotgun (WGS) entry which is preliminary data.</text>
</comment>
<gene>
    <name evidence="6" type="ORF">Salat_2606100</name>
</gene>
<feature type="compositionally biased region" description="Basic and acidic residues" evidence="4">
    <location>
        <begin position="188"/>
        <end position="202"/>
    </location>
</feature>
<feature type="compositionally biased region" description="Acidic residues" evidence="4">
    <location>
        <begin position="109"/>
        <end position="123"/>
    </location>
</feature>
<reference evidence="6" key="2">
    <citation type="journal article" date="2024" name="Plant">
        <title>Genomic evolution and insights into agronomic trait innovations of Sesamum species.</title>
        <authorList>
            <person name="Miao H."/>
            <person name="Wang L."/>
            <person name="Qu L."/>
            <person name="Liu H."/>
            <person name="Sun Y."/>
            <person name="Le M."/>
            <person name="Wang Q."/>
            <person name="Wei S."/>
            <person name="Zheng Y."/>
            <person name="Lin W."/>
            <person name="Duan Y."/>
            <person name="Cao H."/>
            <person name="Xiong S."/>
            <person name="Wang X."/>
            <person name="Wei L."/>
            <person name="Li C."/>
            <person name="Ma Q."/>
            <person name="Ju M."/>
            <person name="Zhao R."/>
            <person name="Li G."/>
            <person name="Mu C."/>
            <person name="Tian Q."/>
            <person name="Mei H."/>
            <person name="Zhang T."/>
            <person name="Gao T."/>
            <person name="Zhang H."/>
        </authorList>
    </citation>
    <scope>NUCLEOTIDE SEQUENCE</scope>
    <source>
        <strain evidence="6">3651</strain>
    </source>
</reference>
<dbReference type="PANTHER" id="PTHR31948">
    <property type="entry name" value="ZINC-FINGER HOMEODOMAIN PROTEIN 2"/>
    <property type="match status" value="1"/>
</dbReference>
<dbReference type="GO" id="GO:0005634">
    <property type="term" value="C:nucleus"/>
    <property type="evidence" value="ECO:0007669"/>
    <property type="project" value="TreeGrafter"/>
</dbReference>
<feature type="compositionally biased region" description="Basic and acidic residues" evidence="4">
    <location>
        <begin position="125"/>
        <end position="171"/>
    </location>
</feature>
<keyword evidence="2" id="KW-0863">Zinc-finger</keyword>
<dbReference type="Proteomes" id="UP001293254">
    <property type="component" value="Unassembled WGS sequence"/>
</dbReference>
<dbReference type="InterPro" id="IPR006456">
    <property type="entry name" value="ZF_HD_homeobox_Cys/His_dimer"/>
</dbReference>
<dbReference type="PANTHER" id="PTHR31948:SF171">
    <property type="entry name" value="HOMEOBOX DOMAIN-CONTAINING PROTEIN"/>
    <property type="match status" value="1"/>
</dbReference>
<dbReference type="EMBL" id="JACGWO010000011">
    <property type="protein sequence ID" value="KAK4414990.1"/>
    <property type="molecule type" value="Genomic_DNA"/>
</dbReference>
<feature type="compositionally biased region" description="Basic and acidic residues" evidence="4">
    <location>
        <begin position="95"/>
        <end position="108"/>
    </location>
</feature>
<dbReference type="AlphaFoldDB" id="A0AAE1XN92"/>
<proteinExistence type="predicted"/>
<keyword evidence="3" id="KW-0862">Zinc</keyword>
<sequence>MSGKVDGCQEYVKSWDSPNCRLCGCHRSFHRKVVTPVKFKTEVVYTKCHKIHEFKFIPPGEDGTATALNCAICGCHKSFHRNEGESEVAAAVGGGEHEDAGGDSKGGDGEGDDFVDSDYELGAEDVGRVDEEIRTEEEGRVDEEIRTEEEGRVDEEIVKDTSDSSEARNESGNDTGQQPMSKRAGKRKVGETADLSELREVDTDVTEEQPTILPPLQVPFEDEQCPEACVTQEEVQCQTPAAPVYMPGPSMK</sequence>
<accession>A0AAE1XN92</accession>
<feature type="region of interest" description="Disordered" evidence="4">
    <location>
        <begin position="94"/>
        <end position="219"/>
    </location>
</feature>
<organism evidence="6 7">
    <name type="scientific">Sesamum alatum</name>
    <dbReference type="NCBI Taxonomy" id="300844"/>
    <lineage>
        <taxon>Eukaryota</taxon>
        <taxon>Viridiplantae</taxon>
        <taxon>Streptophyta</taxon>
        <taxon>Embryophyta</taxon>
        <taxon>Tracheophyta</taxon>
        <taxon>Spermatophyta</taxon>
        <taxon>Magnoliopsida</taxon>
        <taxon>eudicotyledons</taxon>
        <taxon>Gunneridae</taxon>
        <taxon>Pentapetalae</taxon>
        <taxon>asterids</taxon>
        <taxon>lamiids</taxon>
        <taxon>Lamiales</taxon>
        <taxon>Pedaliaceae</taxon>
        <taxon>Sesamum</taxon>
    </lineage>
</organism>
<evidence type="ECO:0000256" key="1">
    <source>
        <dbReference type="ARBA" id="ARBA00022723"/>
    </source>
</evidence>
<feature type="domain" description="ZF-HD dimerization-type" evidence="5">
    <location>
        <begin position="4"/>
        <end position="34"/>
    </location>
</feature>
<dbReference type="GO" id="GO:0000976">
    <property type="term" value="F:transcription cis-regulatory region binding"/>
    <property type="evidence" value="ECO:0007669"/>
    <property type="project" value="TreeGrafter"/>
</dbReference>
<evidence type="ECO:0000313" key="6">
    <source>
        <dbReference type="EMBL" id="KAK4414990.1"/>
    </source>
</evidence>
<keyword evidence="1" id="KW-0479">Metal-binding</keyword>
<evidence type="ECO:0000313" key="7">
    <source>
        <dbReference type="Proteomes" id="UP001293254"/>
    </source>
</evidence>
<name>A0AAE1XN92_9LAMI</name>
<dbReference type="Pfam" id="PF04770">
    <property type="entry name" value="ZF-HD_dimer"/>
    <property type="match status" value="2"/>
</dbReference>
<evidence type="ECO:0000256" key="3">
    <source>
        <dbReference type="ARBA" id="ARBA00022833"/>
    </source>
</evidence>
<protein>
    <recommendedName>
        <fullName evidence="5">ZF-HD dimerization-type domain-containing protein</fullName>
    </recommendedName>
</protein>
<evidence type="ECO:0000256" key="2">
    <source>
        <dbReference type="ARBA" id="ARBA00022771"/>
    </source>
</evidence>
<dbReference type="GO" id="GO:0003700">
    <property type="term" value="F:DNA-binding transcription factor activity"/>
    <property type="evidence" value="ECO:0007669"/>
    <property type="project" value="TreeGrafter"/>
</dbReference>
<dbReference type="GO" id="GO:0008270">
    <property type="term" value="F:zinc ion binding"/>
    <property type="evidence" value="ECO:0007669"/>
    <property type="project" value="UniProtKB-KW"/>
</dbReference>
<evidence type="ECO:0000256" key="4">
    <source>
        <dbReference type="SAM" id="MobiDB-lite"/>
    </source>
</evidence>
<feature type="domain" description="ZF-HD dimerization-type" evidence="5">
    <location>
        <begin position="55"/>
        <end position="83"/>
    </location>
</feature>